<name>A0A4P9XU54_9FUNG</name>
<feature type="transmembrane region" description="Helical" evidence="11">
    <location>
        <begin position="455"/>
        <end position="471"/>
    </location>
</feature>
<evidence type="ECO:0000256" key="6">
    <source>
        <dbReference type="ARBA" id="ARBA00022840"/>
    </source>
</evidence>
<dbReference type="Gene3D" id="1.20.1110.10">
    <property type="entry name" value="Calcium-transporting ATPase, transmembrane domain"/>
    <property type="match status" value="1"/>
</dbReference>
<feature type="transmembrane region" description="Helical" evidence="11">
    <location>
        <begin position="148"/>
        <end position="170"/>
    </location>
</feature>
<dbReference type="PANTHER" id="PTHR45630:SF11">
    <property type="entry name" value="CATION-TRANSPORTING P-TYPE ATPASE N-TERMINAL DOMAIN-CONTAINING PROTEIN"/>
    <property type="match status" value="1"/>
</dbReference>
<dbReference type="InterPro" id="IPR023298">
    <property type="entry name" value="ATPase_P-typ_TM_dom_sf"/>
</dbReference>
<feature type="transmembrane region" description="Helical" evidence="11">
    <location>
        <begin position="1286"/>
        <end position="1304"/>
    </location>
</feature>
<keyword evidence="10 11" id="KW-0472">Membrane</keyword>
<keyword evidence="9 11" id="KW-1133">Transmembrane helix</keyword>
<sequence length="1396" mass="154227">VNSVDVNGNTCPRRPARNQACPLLCVRNPATDCPAHVRPACSDGRVFCGDGQCHQTCRGVVNICACSQSATELSMQYQPCMAGQMVNLPLLDPQRRAAQTQQACAADLDLGLNRIGNATGEPLTAEMPAQAWLACPVREPPAFTYTEAAFIALYVYFGTQLALLGIWHVFKKAREARVTAQEAAIAPTMAMQEKKQPSLLTRQADLDKRVRGSMGSSMPTSSLSDTLGSTLSDCHFSGYCNSWLGYTGLVSVYITTVLWGVLLALLVADYYGEVTGAAFGLLLTSEQSSIFFVVVWHFAAAWLVAINVAHPRMRNYFRLRVPLAQAQAVQVEKQQSTTVMMDEQTGAWVKRLRHAENQIRRLFGVDVIVQTVPIGVTATGRHYFEFQCTRYVHDEATGRFTPFTHDLGQTHRELRTHADGLTSKTAAYLRELLGPNFISVKVPSFPVAMMQEFRSFFYIYQVMCLWLWYYFAYAKIAAVQTVVILLSALVKVVIRLRAEKKVKQLAEYRAVCSLRRDGTWHEDVSTEALVPGDVIQLHDGQPLPCDAVILSGEVVVDESSLTGESMPVRKFAIRDEDTVFQPQAASRSATLFAGTTVLQAVPTGGASSVTALVIATNTATDKGKLVRKILFPATVSFIFNEQLRGVICVLLAWGIVCFGLAIWLMGRGNVGSWFYAMFAISYIMSPLLPAALVVGQSVAASRLRKKQIFCVDLPRVMIAGKVRVFCFDKTGTLTKEGLDYYGVHTIECAGDGGPVSFGRHEVEMDALPRLAQIGMAACHSVSVVNGRVIGNPVDAEQFRASRWSLHEGERPEYLDTLRPPKNASNADTLLLQQAHVVKRFEFVHARASMSVIVLDPTDGHLHVFVKGSFERIKEASTPTSLPANYDRVSAAYAAEGCYVLALAHRDLGAVSLDTIAELTRDDLECDCTFIGLLLFKNQLKPDTTDAIHELKEGDTRTVMITGDNALTGVFIGRQCGMVPKDARVLLGDVVPGTHSGQVYWRDVDTDASVDSVEAALAASITGAPVELAVTGRAFNALLQTGQMRPLLLHTRIFARMTPDGKVQCVQLFMERAITGMCGDGGNDCGALRVAHCGIALSDAEASIVSPFSTSVRSIFSCVELLRQGRAALATSFTGYKFMITYGQVMSFRGIWQYYFSVVMSEWVFIFIDSFITVGLSFVLTQALPARRLAPVRPTARLFGPQTLISAFGQILMNFCFLVGAFALLFRQPWFRCNEFDGAAIDNTKWWLMGDNYEAEMIACITLFQFLTAAAAYNFGHHFRRAWWRNYLFVGAWCAILALLSYIVIAPPNPVGCLFRINCGDPDVLVDLGYPQPSWTIERYNSPLGHNVMPEHYRWLIWGYAMINMACGIAFERFVVLGPARRWAMRRRPLQRLRMVR</sequence>
<dbReference type="InterPro" id="IPR004014">
    <property type="entry name" value="ATPase_P-typ_cation-transptr_N"/>
</dbReference>
<dbReference type="PROSITE" id="PS01229">
    <property type="entry name" value="COF_2"/>
    <property type="match status" value="1"/>
</dbReference>
<dbReference type="InterPro" id="IPR036412">
    <property type="entry name" value="HAD-like_sf"/>
</dbReference>
<evidence type="ECO:0000313" key="15">
    <source>
        <dbReference type="Proteomes" id="UP000271241"/>
    </source>
</evidence>
<dbReference type="SFLD" id="SFLDS00003">
    <property type="entry name" value="Haloacid_Dehalogenase"/>
    <property type="match status" value="1"/>
</dbReference>
<dbReference type="InterPro" id="IPR023299">
    <property type="entry name" value="ATPase_P-typ_cyto_dom_N"/>
</dbReference>
<feature type="transmembrane region" description="Helical" evidence="11">
    <location>
        <begin position="243"/>
        <end position="268"/>
    </location>
</feature>
<dbReference type="EMBL" id="KZ992541">
    <property type="protein sequence ID" value="RKP09111.1"/>
    <property type="molecule type" value="Genomic_DNA"/>
</dbReference>
<evidence type="ECO:0000256" key="7">
    <source>
        <dbReference type="ARBA" id="ARBA00022842"/>
    </source>
</evidence>
<keyword evidence="5" id="KW-0547">Nucleotide-binding</keyword>
<dbReference type="SUPFAM" id="SSF81665">
    <property type="entry name" value="Calcium ATPase, transmembrane domain M"/>
    <property type="match status" value="1"/>
</dbReference>
<dbReference type="InterPro" id="IPR023214">
    <property type="entry name" value="HAD_sf"/>
</dbReference>
<feature type="domain" description="P-type ATPase A" evidence="12">
    <location>
        <begin position="514"/>
        <end position="628"/>
    </location>
</feature>
<feature type="transmembrane region" description="Helical" evidence="11">
    <location>
        <begin position="646"/>
        <end position="666"/>
    </location>
</feature>
<keyword evidence="3 11" id="KW-0812">Transmembrane</keyword>
<feature type="non-terminal residue" evidence="14">
    <location>
        <position position="1"/>
    </location>
</feature>
<feature type="domain" description="Cation-transporting P-type ATPase N-terminal" evidence="13">
    <location>
        <begin position="406"/>
        <end position="464"/>
    </location>
</feature>
<dbReference type="Pfam" id="PF13246">
    <property type="entry name" value="Cation_ATPase"/>
    <property type="match status" value="1"/>
</dbReference>
<keyword evidence="4" id="KW-0479">Metal-binding</keyword>
<reference evidence="15" key="1">
    <citation type="journal article" date="2018" name="Nat. Microbiol.">
        <title>Leveraging single-cell genomics to expand the fungal tree of life.</title>
        <authorList>
            <person name="Ahrendt S.R."/>
            <person name="Quandt C.A."/>
            <person name="Ciobanu D."/>
            <person name="Clum A."/>
            <person name="Salamov A."/>
            <person name="Andreopoulos B."/>
            <person name="Cheng J.F."/>
            <person name="Woyke T."/>
            <person name="Pelin A."/>
            <person name="Henrissat B."/>
            <person name="Reynolds N.K."/>
            <person name="Benny G.L."/>
            <person name="Smith M.E."/>
            <person name="James T.Y."/>
            <person name="Grigoriev I.V."/>
        </authorList>
    </citation>
    <scope>NUCLEOTIDE SEQUENCE [LARGE SCALE GENOMIC DNA]</scope>
    <source>
        <strain evidence="15">RSA 1356</strain>
    </source>
</reference>
<dbReference type="InterPro" id="IPR018303">
    <property type="entry name" value="ATPase_P-typ_P_site"/>
</dbReference>
<dbReference type="NCBIfam" id="TIGR01657">
    <property type="entry name" value="P-ATPase-V"/>
    <property type="match status" value="1"/>
</dbReference>
<dbReference type="InterPro" id="IPR001757">
    <property type="entry name" value="P_typ_ATPase"/>
</dbReference>
<feature type="transmembrane region" description="Helical" evidence="11">
    <location>
        <begin position="288"/>
        <end position="310"/>
    </location>
</feature>
<evidence type="ECO:0000259" key="13">
    <source>
        <dbReference type="Pfam" id="PF00690"/>
    </source>
</evidence>
<dbReference type="GO" id="GO:0016887">
    <property type="term" value="F:ATP hydrolysis activity"/>
    <property type="evidence" value="ECO:0007669"/>
    <property type="project" value="InterPro"/>
</dbReference>
<dbReference type="PROSITE" id="PS00154">
    <property type="entry name" value="ATPASE_E1_E2"/>
    <property type="match status" value="1"/>
</dbReference>
<dbReference type="SUPFAM" id="SSF81660">
    <property type="entry name" value="Metal cation-transporting ATPase, ATP-binding domain N"/>
    <property type="match status" value="1"/>
</dbReference>
<feature type="transmembrane region" description="Helical" evidence="11">
    <location>
        <begin position="1254"/>
        <end position="1274"/>
    </location>
</feature>
<gene>
    <name evidence="14" type="ORF">THASP1DRAFT_14697</name>
</gene>
<dbReference type="GO" id="GO:0046872">
    <property type="term" value="F:metal ion binding"/>
    <property type="evidence" value="ECO:0007669"/>
    <property type="project" value="UniProtKB-KW"/>
</dbReference>
<evidence type="ECO:0000256" key="11">
    <source>
        <dbReference type="SAM" id="Phobius"/>
    </source>
</evidence>
<evidence type="ECO:0000256" key="4">
    <source>
        <dbReference type="ARBA" id="ARBA00022723"/>
    </source>
</evidence>
<keyword evidence="6" id="KW-0067">ATP-binding</keyword>
<keyword evidence="15" id="KW-1185">Reference proteome</keyword>
<feature type="transmembrane region" description="Helical" evidence="11">
    <location>
        <begin position="672"/>
        <end position="695"/>
    </location>
</feature>
<feature type="transmembrane region" description="Helical" evidence="11">
    <location>
        <begin position="477"/>
        <end position="494"/>
    </location>
</feature>
<evidence type="ECO:0000256" key="1">
    <source>
        <dbReference type="ARBA" id="ARBA00004141"/>
    </source>
</evidence>
<dbReference type="GO" id="GO:0140358">
    <property type="term" value="F:P-type transmembrane transporter activity"/>
    <property type="evidence" value="ECO:0007669"/>
    <property type="project" value="InterPro"/>
</dbReference>
<dbReference type="SFLD" id="SFLDF00027">
    <property type="entry name" value="p-type_atpase"/>
    <property type="match status" value="1"/>
</dbReference>
<dbReference type="GO" id="GO:0019829">
    <property type="term" value="F:ATPase-coupled monoatomic cation transmembrane transporter activity"/>
    <property type="evidence" value="ECO:0007669"/>
    <property type="project" value="TreeGrafter"/>
</dbReference>
<dbReference type="InterPro" id="IPR059000">
    <property type="entry name" value="ATPase_P-type_domA"/>
</dbReference>
<proteinExistence type="inferred from homology"/>
<dbReference type="PRINTS" id="PR00119">
    <property type="entry name" value="CATATPASE"/>
</dbReference>
<dbReference type="Proteomes" id="UP000271241">
    <property type="component" value="Unassembled WGS sequence"/>
</dbReference>
<evidence type="ECO:0000256" key="8">
    <source>
        <dbReference type="ARBA" id="ARBA00022967"/>
    </source>
</evidence>
<feature type="transmembrane region" description="Helical" evidence="11">
    <location>
        <begin position="1163"/>
        <end position="1183"/>
    </location>
</feature>
<dbReference type="SFLD" id="SFLDG00002">
    <property type="entry name" value="C1.7:_P-type_atpase_like"/>
    <property type="match status" value="1"/>
</dbReference>
<feature type="transmembrane region" description="Helical" evidence="11">
    <location>
        <begin position="1132"/>
        <end position="1151"/>
    </location>
</feature>
<feature type="transmembrane region" description="Helical" evidence="11">
    <location>
        <begin position="1203"/>
        <end position="1225"/>
    </location>
</feature>
<dbReference type="InterPro" id="IPR008250">
    <property type="entry name" value="ATPase_P-typ_transduc_dom_A_sf"/>
</dbReference>
<dbReference type="GO" id="GO:0016020">
    <property type="term" value="C:membrane"/>
    <property type="evidence" value="ECO:0007669"/>
    <property type="project" value="UniProtKB-SubCell"/>
</dbReference>
<dbReference type="Gene3D" id="2.70.150.10">
    <property type="entry name" value="Calcium-transporting ATPase, cytoplasmic transduction domain A"/>
    <property type="match status" value="1"/>
</dbReference>
<dbReference type="SUPFAM" id="SSF81653">
    <property type="entry name" value="Calcium ATPase, transduction domain A"/>
    <property type="match status" value="1"/>
</dbReference>
<comment type="similarity">
    <text evidence="2">Belongs to the cation transport ATPase (P-type) (TC 3.A.3) family. Type V subfamily.</text>
</comment>
<protein>
    <submittedName>
        <fullName evidence="14">Uncharacterized protein</fullName>
    </submittedName>
</protein>
<dbReference type="Gene3D" id="3.40.1110.10">
    <property type="entry name" value="Calcium-transporting ATPase, cytoplasmic domain N"/>
    <property type="match status" value="1"/>
</dbReference>
<dbReference type="PANTHER" id="PTHR45630">
    <property type="entry name" value="CATION-TRANSPORTING ATPASE-RELATED"/>
    <property type="match status" value="1"/>
</dbReference>
<evidence type="ECO:0000313" key="14">
    <source>
        <dbReference type="EMBL" id="RKP09111.1"/>
    </source>
</evidence>
<evidence type="ECO:0000256" key="3">
    <source>
        <dbReference type="ARBA" id="ARBA00022692"/>
    </source>
</evidence>
<dbReference type="Pfam" id="PF00690">
    <property type="entry name" value="Cation_ATPase_N"/>
    <property type="match status" value="1"/>
</dbReference>
<dbReference type="Pfam" id="PF00122">
    <property type="entry name" value="E1-E2_ATPase"/>
    <property type="match status" value="1"/>
</dbReference>
<evidence type="ECO:0000256" key="10">
    <source>
        <dbReference type="ARBA" id="ARBA00023136"/>
    </source>
</evidence>
<evidence type="ECO:0000256" key="5">
    <source>
        <dbReference type="ARBA" id="ARBA00022741"/>
    </source>
</evidence>
<evidence type="ECO:0000259" key="12">
    <source>
        <dbReference type="Pfam" id="PF00122"/>
    </source>
</evidence>
<keyword evidence="7" id="KW-0460">Magnesium</keyword>
<dbReference type="STRING" id="78915.A0A4P9XU54"/>
<comment type="subcellular location">
    <subcellularLocation>
        <location evidence="1">Membrane</location>
        <topology evidence="1">Multi-pass membrane protein</topology>
    </subcellularLocation>
</comment>
<dbReference type="SUPFAM" id="SSF56784">
    <property type="entry name" value="HAD-like"/>
    <property type="match status" value="1"/>
</dbReference>
<organism evidence="14 15">
    <name type="scientific">Thamnocephalis sphaerospora</name>
    <dbReference type="NCBI Taxonomy" id="78915"/>
    <lineage>
        <taxon>Eukaryota</taxon>
        <taxon>Fungi</taxon>
        <taxon>Fungi incertae sedis</taxon>
        <taxon>Zoopagomycota</taxon>
        <taxon>Zoopagomycotina</taxon>
        <taxon>Zoopagomycetes</taxon>
        <taxon>Zoopagales</taxon>
        <taxon>Sigmoideomycetaceae</taxon>
        <taxon>Thamnocephalis</taxon>
    </lineage>
</organism>
<dbReference type="NCBIfam" id="TIGR01494">
    <property type="entry name" value="ATPase_P-type"/>
    <property type="match status" value="1"/>
</dbReference>
<dbReference type="GO" id="GO:0005524">
    <property type="term" value="F:ATP binding"/>
    <property type="evidence" value="ECO:0007669"/>
    <property type="project" value="UniProtKB-KW"/>
</dbReference>
<dbReference type="InterPro" id="IPR044492">
    <property type="entry name" value="P_typ_ATPase_HD_dom"/>
</dbReference>
<dbReference type="OrthoDB" id="48943at2759"/>
<evidence type="ECO:0000256" key="2">
    <source>
        <dbReference type="ARBA" id="ARBA00006000"/>
    </source>
</evidence>
<dbReference type="InterPro" id="IPR006544">
    <property type="entry name" value="P-type_TPase_V"/>
</dbReference>
<evidence type="ECO:0000256" key="9">
    <source>
        <dbReference type="ARBA" id="ARBA00022989"/>
    </source>
</evidence>
<keyword evidence="8" id="KW-1278">Translocase</keyword>
<dbReference type="Gene3D" id="3.40.50.1000">
    <property type="entry name" value="HAD superfamily/HAD-like"/>
    <property type="match status" value="2"/>
</dbReference>
<feature type="transmembrane region" description="Helical" evidence="11">
    <location>
        <begin position="1354"/>
        <end position="1377"/>
    </location>
</feature>
<accession>A0A4P9XU54</accession>